<dbReference type="Proteomes" id="UP000192721">
    <property type="component" value="Unassembled WGS sequence"/>
</dbReference>
<dbReference type="SUPFAM" id="SSF116726">
    <property type="entry name" value="TrkA C-terminal domain-like"/>
    <property type="match status" value="1"/>
</dbReference>
<dbReference type="PROSITE" id="PS51201">
    <property type="entry name" value="RCK_N"/>
    <property type="match status" value="1"/>
</dbReference>
<dbReference type="Pfam" id="PF00999">
    <property type="entry name" value="Na_H_Exchanger"/>
    <property type="match status" value="1"/>
</dbReference>
<keyword evidence="4" id="KW-0633">Potassium transport</keyword>
<dbReference type="GO" id="GO:0006813">
    <property type="term" value="P:potassium ion transport"/>
    <property type="evidence" value="ECO:0007669"/>
    <property type="project" value="UniProtKB-KW"/>
</dbReference>
<organism evidence="13 14">
    <name type="scientific">Chromobacterium haemolyticum</name>
    <dbReference type="NCBI Taxonomy" id="394935"/>
    <lineage>
        <taxon>Bacteria</taxon>
        <taxon>Pseudomonadati</taxon>
        <taxon>Pseudomonadota</taxon>
        <taxon>Betaproteobacteria</taxon>
        <taxon>Neisseriales</taxon>
        <taxon>Chromobacteriaceae</taxon>
        <taxon>Chromobacterium</taxon>
    </lineage>
</organism>
<feature type="transmembrane region" description="Helical" evidence="10">
    <location>
        <begin position="355"/>
        <end position="375"/>
    </location>
</feature>
<evidence type="ECO:0000313" key="14">
    <source>
        <dbReference type="Proteomes" id="UP000192721"/>
    </source>
</evidence>
<keyword evidence="3" id="KW-0050">Antiport</keyword>
<feature type="transmembrane region" description="Helical" evidence="10">
    <location>
        <begin position="328"/>
        <end position="349"/>
    </location>
</feature>
<feature type="transmembrane region" description="Helical" evidence="10">
    <location>
        <begin position="146"/>
        <end position="169"/>
    </location>
</feature>
<dbReference type="GO" id="GO:1902600">
    <property type="term" value="P:proton transmembrane transport"/>
    <property type="evidence" value="ECO:0007669"/>
    <property type="project" value="InterPro"/>
</dbReference>
<dbReference type="Gene3D" id="3.40.50.720">
    <property type="entry name" value="NAD(P)-binding Rossmann-like Domain"/>
    <property type="match status" value="1"/>
</dbReference>
<feature type="transmembrane region" description="Helical" evidence="10">
    <location>
        <begin position="113"/>
        <end position="134"/>
    </location>
</feature>
<comment type="caution">
    <text evidence="13">The sequence shown here is derived from an EMBL/GenBank/DDBJ whole genome shotgun (WGS) entry which is preliminary data.</text>
</comment>
<gene>
    <name evidence="13" type="ORF">B0T45_00945</name>
</gene>
<dbReference type="Gene3D" id="3.30.70.1450">
    <property type="entry name" value="Regulator of K+ conductance, C-terminal domain"/>
    <property type="match status" value="1"/>
</dbReference>
<evidence type="ECO:0000256" key="7">
    <source>
        <dbReference type="ARBA" id="ARBA00022989"/>
    </source>
</evidence>
<dbReference type="PANTHER" id="PTHR46157">
    <property type="entry name" value="K(+) EFFLUX ANTIPORTER 3, CHLOROPLASTIC"/>
    <property type="match status" value="1"/>
</dbReference>
<dbReference type="InterPro" id="IPR036291">
    <property type="entry name" value="NAD(P)-bd_dom_sf"/>
</dbReference>
<accession>A0A1W0DB36</accession>
<evidence type="ECO:0000256" key="1">
    <source>
        <dbReference type="ARBA" id="ARBA00004127"/>
    </source>
</evidence>
<keyword evidence="7 10" id="KW-1133">Transmembrane helix</keyword>
<feature type="domain" description="RCK C-terminal" evidence="12">
    <location>
        <begin position="572"/>
        <end position="657"/>
    </location>
</feature>
<evidence type="ECO:0000259" key="11">
    <source>
        <dbReference type="PROSITE" id="PS51201"/>
    </source>
</evidence>
<name>A0A1W0DB36_9NEIS</name>
<evidence type="ECO:0000256" key="4">
    <source>
        <dbReference type="ARBA" id="ARBA00022538"/>
    </source>
</evidence>
<feature type="transmembrane region" description="Helical" evidence="10">
    <location>
        <begin position="294"/>
        <end position="316"/>
    </location>
</feature>
<dbReference type="EMBL" id="MUKV01000001">
    <property type="protein sequence ID" value="OQS44197.1"/>
    <property type="molecule type" value="Genomic_DNA"/>
</dbReference>
<keyword evidence="5 10" id="KW-0812">Transmembrane</keyword>
<feature type="domain" description="RCK N-terminal" evidence="11">
    <location>
        <begin position="406"/>
        <end position="523"/>
    </location>
</feature>
<feature type="transmembrane region" description="Helical" evidence="10">
    <location>
        <begin position="175"/>
        <end position="196"/>
    </location>
</feature>
<evidence type="ECO:0000256" key="2">
    <source>
        <dbReference type="ARBA" id="ARBA00022448"/>
    </source>
</evidence>
<dbReference type="AlphaFoldDB" id="A0A1W0DB36"/>
<dbReference type="InterPro" id="IPR038770">
    <property type="entry name" value="Na+/solute_symporter_sf"/>
</dbReference>
<evidence type="ECO:0000313" key="13">
    <source>
        <dbReference type="EMBL" id="OQS44197.1"/>
    </source>
</evidence>
<dbReference type="PROSITE" id="PS51202">
    <property type="entry name" value="RCK_C"/>
    <property type="match status" value="1"/>
</dbReference>
<reference evidence="13 14" key="1">
    <citation type="submission" date="2017-02" db="EMBL/GenBank/DDBJ databases">
        <title>Chromobacterium haemolyticum H5244.</title>
        <authorList>
            <person name="Gulvik C.A."/>
        </authorList>
    </citation>
    <scope>NUCLEOTIDE SEQUENCE [LARGE SCALE GENOMIC DNA]</scope>
    <source>
        <strain evidence="13 14">H5244</strain>
    </source>
</reference>
<dbReference type="RefSeq" id="WP_081554306.1">
    <property type="nucleotide sequence ID" value="NZ_CP109905.1"/>
</dbReference>
<evidence type="ECO:0000256" key="8">
    <source>
        <dbReference type="ARBA" id="ARBA00023065"/>
    </source>
</evidence>
<dbReference type="InterPro" id="IPR036721">
    <property type="entry name" value="RCK_C_sf"/>
</dbReference>
<feature type="transmembrane region" description="Helical" evidence="10">
    <location>
        <begin position="85"/>
        <end position="107"/>
    </location>
</feature>
<keyword evidence="9 10" id="KW-0472">Membrane</keyword>
<dbReference type="Pfam" id="PF02254">
    <property type="entry name" value="TrkA_N"/>
    <property type="match status" value="1"/>
</dbReference>
<keyword evidence="6" id="KW-0630">Potassium</keyword>
<keyword evidence="2" id="KW-0813">Transport</keyword>
<dbReference type="GO" id="GO:0012505">
    <property type="term" value="C:endomembrane system"/>
    <property type="evidence" value="ECO:0007669"/>
    <property type="project" value="UniProtKB-SubCell"/>
</dbReference>
<evidence type="ECO:0000256" key="9">
    <source>
        <dbReference type="ARBA" id="ARBA00023136"/>
    </source>
</evidence>
<keyword evidence="8" id="KW-0406">Ion transport</keyword>
<proteinExistence type="predicted"/>
<evidence type="ECO:0000259" key="12">
    <source>
        <dbReference type="PROSITE" id="PS51202"/>
    </source>
</evidence>
<dbReference type="FunFam" id="3.40.50.720:FF:000036">
    <property type="entry name" value="Glutathione-regulated potassium-efflux system protein KefB"/>
    <property type="match status" value="1"/>
</dbReference>
<dbReference type="InterPro" id="IPR003148">
    <property type="entry name" value="RCK_N"/>
</dbReference>
<dbReference type="GO" id="GO:0005886">
    <property type="term" value="C:plasma membrane"/>
    <property type="evidence" value="ECO:0007669"/>
    <property type="project" value="TreeGrafter"/>
</dbReference>
<evidence type="ECO:0000256" key="10">
    <source>
        <dbReference type="SAM" id="Phobius"/>
    </source>
</evidence>
<feature type="transmembrane region" description="Helical" evidence="10">
    <location>
        <begin position="55"/>
        <end position="73"/>
    </location>
</feature>
<evidence type="ECO:0000256" key="5">
    <source>
        <dbReference type="ARBA" id="ARBA00022692"/>
    </source>
</evidence>
<dbReference type="GO" id="GO:0015297">
    <property type="term" value="F:antiporter activity"/>
    <property type="evidence" value="ECO:0007669"/>
    <property type="project" value="UniProtKB-KW"/>
</dbReference>
<evidence type="ECO:0000256" key="3">
    <source>
        <dbReference type="ARBA" id="ARBA00022449"/>
    </source>
</evidence>
<sequence>MHSSLAPIVLVLLAAVLSVTLCRSLKVPAMLGYLVVGFLAGPGVMNLIPQGDETAFLGEIGIVFMMFSIGLEFSLPKLRAMRQLVFGVGFGQVAATMLLVGLAVGWISGSPLTGFAVGGALAMSSTAIVSKLLNERLELNQAHGQLAIGVLLFQDIAVVPLLILFPAFAGGSDTLWMDLGLAALKVVVVLALLLFFGQRLLRPWFHLVARQRSGELFMINVLLVTLGVAWLTELSGLSLALGAFVAGMLISETEYRYQVEEDIRPFRDILLGFFFVTVGMKLELTVLFERFGEVLLMLALLLPIKVAVVFGVARGFRHKSNESMRAALALAQGGEFGFVLLALALNLHLVPAGTAQAAIAAILISMLIAPFLILYGDKITRRLIKQDWMFQALDLHHMLVESMSKNDHVVICGYGRSGQALARLLEAEDIPFFALDMDPERVREASEAGDPVVFGDAGKHEVLVAAGLMRAKAVVVTFADTHAALRILSSVEHARPGLPVIVRTVDDSDMDQLRHAGADEVVAEMMEGSLMLASQALLVVGVPPSRVVRRIRAVREERYGLFRGFFRGASDEGEAMDEALVPRLQSVQVCTGAAAVGQPLASLHLQDLGVELKAIRRQRVRRTDFDDSFEVEQGDALVLLGTPEQLALAEYRILQGD</sequence>
<dbReference type="GO" id="GO:0008324">
    <property type="term" value="F:monoatomic cation transmembrane transporter activity"/>
    <property type="evidence" value="ECO:0007669"/>
    <property type="project" value="InterPro"/>
</dbReference>
<dbReference type="PANTHER" id="PTHR46157:SF4">
    <property type="entry name" value="K(+) EFFLUX ANTIPORTER 3, CHLOROPLASTIC"/>
    <property type="match status" value="1"/>
</dbReference>
<feature type="transmembrane region" description="Helical" evidence="10">
    <location>
        <begin position="216"/>
        <end position="232"/>
    </location>
</feature>
<dbReference type="InterPro" id="IPR006153">
    <property type="entry name" value="Cation/H_exchanger_TM"/>
</dbReference>
<protein>
    <submittedName>
        <fullName evidence="13">Potassium transporter</fullName>
    </submittedName>
</protein>
<dbReference type="SUPFAM" id="SSF51735">
    <property type="entry name" value="NAD(P)-binding Rossmann-fold domains"/>
    <property type="match status" value="1"/>
</dbReference>
<comment type="subcellular location">
    <subcellularLocation>
        <location evidence="1">Endomembrane system</location>
        <topology evidence="1">Multi-pass membrane protein</topology>
    </subcellularLocation>
</comment>
<evidence type="ECO:0000256" key="6">
    <source>
        <dbReference type="ARBA" id="ARBA00022958"/>
    </source>
</evidence>
<dbReference type="InterPro" id="IPR006037">
    <property type="entry name" value="RCK_C"/>
</dbReference>
<dbReference type="Gene3D" id="1.20.1530.20">
    <property type="match status" value="1"/>
</dbReference>